<dbReference type="AlphaFoldDB" id="A0A1I8BBZ8"/>
<sequence>MRKRCCHSSGVNGMASTSALVSRALLLTVALLLLECMVRCEIVGTSNHVMEGGKIKTLNPGQYDCDIVQDEKGIKIKYNKGSETALKGCSIDFFTKNEGIIMEFGIENSGGGPLTGCLVEEGSAGENYAGDANLLPFTFSLPEGKFNALKSEGIQLGAKTDCDRACKATCLLSAEYAAAFVRKGDNVIYTVQILGEPYIWKCTSGTDKHSADSSSFTIKFSKIGNGWATDKSGCSQLDYDKGKHKCHKPGVLRKAMEWEIPDNPPVQSHKYLFNLNILPLSTVPRHIPSEAVDLKNKLSGAKNPACNMFIKLNAEYFKVHGKIPPPPPGSTPPGGSSGVPDTGSTTSTDPPADGSTEAASGGNMLFIIGGIVGVVVLLAVVGGLVWFFVLRGKGEEEEGMEMGMTGAGATKTKTKAGGTTVGATQAKTGGMTTVGGTQAKTGGATTAGGAASKAAGTTKGGATSKAGGATSKK</sequence>
<name>A0A1I8BBZ8_MELHA</name>
<evidence type="ECO:0000256" key="1">
    <source>
        <dbReference type="SAM" id="MobiDB-lite"/>
    </source>
</evidence>
<keyword evidence="2" id="KW-0812">Transmembrane</keyword>
<keyword evidence="2" id="KW-1133">Transmembrane helix</keyword>
<keyword evidence="3" id="KW-0732">Signal</keyword>
<evidence type="ECO:0000313" key="5">
    <source>
        <dbReference type="WBParaSite" id="MhA1_Contig1800.frz3.gene3"/>
    </source>
</evidence>
<reference evidence="5" key="1">
    <citation type="submission" date="2016-11" db="UniProtKB">
        <authorList>
            <consortium name="WormBaseParasite"/>
        </authorList>
    </citation>
    <scope>IDENTIFICATION</scope>
</reference>
<feature type="region of interest" description="Disordered" evidence="1">
    <location>
        <begin position="407"/>
        <end position="473"/>
    </location>
</feature>
<feature type="compositionally biased region" description="Low complexity" evidence="1">
    <location>
        <begin position="338"/>
        <end position="351"/>
    </location>
</feature>
<protein>
    <submittedName>
        <fullName evidence="5">Uncharacterized protein</fullName>
    </submittedName>
</protein>
<feature type="region of interest" description="Disordered" evidence="1">
    <location>
        <begin position="321"/>
        <end position="356"/>
    </location>
</feature>
<evidence type="ECO:0000313" key="4">
    <source>
        <dbReference type="Proteomes" id="UP000095281"/>
    </source>
</evidence>
<evidence type="ECO:0000256" key="3">
    <source>
        <dbReference type="SAM" id="SignalP"/>
    </source>
</evidence>
<accession>A0A1I8BBZ8</accession>
<keyword evidence="4" id="KW-1185">Reference proteome</keyword>
<feature type="signal peptide" evidence="3">
    <location>
        <begin position="1"/>
        <end position="40"/>
    </location>
</feature>
<organism evidence="4 5">
    <name type="scientific">Meloidogyne hapla</name>
    <name type="common">Root-knot nematode worm</name>
    <dbReference type="NCBI Taxonomy" id="6305"/>
    <lineage>
        <taxon>Eukaryota</taxon>
        <taxon>Metazoa</taxon>
        <taxon>Ecdysozoa</taxon>
        <taxon>Nematoda</taxon>
        <taxon>Chromadorea</taxon>
        <taxon>Rhabditida</taxon>
        <taxon>Tylenchina</taxon>
        <taxon>Tylenchomorpha</taxon>
        <taxon>Tylenchoidea</taxon>
        <taxon>Meloidogynidae</taxon>
        <taxon>Meloidogyninae</taxon>
        <taxon>Meloidogyne</taxon>
    </lineage>
</organism>
<proteinExistence type="predicted"/>
<evidence type="ECO:0000256" key="2">
    <source>
        <dbReference type="SAM" id="Phobius"/>
    </source>
</evidence>
<feature type="transmembrane region" description="Helical" evidence="2">
    <location>
        <begin position="364"/>
        <end position="390"/>
    </location>
</feature>
<dbReference type="Proteomes" id="UP000095281">
    <property type="component" value="Unplaced"/>
</dbReference>
<feature type="chain" id="PRO_5009315677" evidence="3">
    <location>
        <begin position="41"/>
        <end position="473"/>
    </location>
</feature>
<keyword evidence="2" id="KW-0472">Membrane</keyword>
<dbReference type="WBParaSite" id="MhA1_Contig1800.frz3.gene3">
    <property type="protein sequence ID" value="MhA1_Contig1800.frz3.gene3"/>
    <property type="gene ID" value="MhA1_Contig1800.frz3.gene3"/>
</dbReference>